<keyword evidence="3" id="KW-0998">Cell outer membrane</keyword>
<dbReference type="InterPro" id="IPR012910">
    <property type="entry name" value="Plug_dom"/>
</dbReference>
<evidence type="ECO:0000256" key="3">
    <source>
        <dbReference type="ARBA" id="ARBA00023237"/>
    </source>
</evidence>
<dbReference type="Proteomes" id="UP000287823">
    <property type="component" value="Unassembled WGS sequence"/>
</dbReference>
<dbReference type="Pfam" id="PF07715">
    <property type="entry name" value="Plug"/>
    <property type="match status" value="1"/>
</dbReference>
<comment type="subcellular location">
    <subcellularLocation>
        <location evidence="1">Cell outer membrane</location>
    </subcellularLocation>
</comment>
<dbReference type="InterPro" id="IPR057601">
    <property type="entry name" value="Oar-like_b-barrel"/>
</dbReference>
<dbReference type="Gene3D" id="2.60.40.1120">
    <property type="entry name" value="Carboxypeptidase-like, regulatory domain"/>
    <property type="match status" value="1"/>
</dbReference>
<evidence type="ECO:0000259" key="5">
    <source>
        <dbReference type="Pfam" id="PF07715"/>
    </source>
</evidence>
<dbReference type="GO" id="GO:0009279">
    <property type="term" value="C:cell outer membrane"/>
    <property type="evidence" value="ECO:0007669"/>
    <property type="project" value="UniProtKB-SubCell"/>
</dbReference>
<evidence type="ECO:0000259" key="6">
    <source>
        <dbReference type="Pfam" id="PF25183"/>
    </source>
</evidence>
<dbReference type="GO" id="GO:0030246">
    <property type="term" value="F:carbohydrate binding"/>
    <property type="evidence" value="ECO:0007669"/>
    <property type="project" value="InterPro"/>
</dbReference>
<name>A0A432WEY6_9GAMM</name>
<dbReference type="Gene3D" id="2.40.170.20">
    <property type="entry name" value="TonB-dependent receptor, beta-barrel domain"/>
    <property type="match status" value="1"/>
</dbReference>
<evidence type="ECO:0000313" key="7">
    <source>
        <dbReference type="EMBL" id="RUO32340.1"/>
    </source>
</evidence>
<dbReference type="AlphaFoldDB" id="A0A432WEY6"/>
<dbReference type="Gene3D" id="2.170.130.10">
    <property type="entry name" value="TonB-dependent receptor, plug domain"/>
    <property type="match status" value="1"/>
</dbReference>
<sequence length="1054" mass="116399">MTKKTKLTRIAAAVALTIGMSSGVALAQETTSALRGVVSNEQGQTVANATIQLIDTRTGTSRTLTSNANGTFNARGLAVGGPYMMVVEGPEGRRDIVENVFLSLGDTQNVSVTIRSQEEFERIAVTGSRMSDPMIGRNSPAAVFSQEDLENAPAINRDIKDVLRIDPRVYVDESFGDAIQCGGAHPRYNSLTVDGVRMNDNFGLNANGYPTERIPFSYDAIQQVAVEFAPFDVQYGNFTACNINAVTKSGGNELSGSVFFDYTSDALRGDSLEGDSFDNGDYTEERYGFNVGGALIKDKLFFFTAYEKFEGVENFTLGAADSSAGTPVAGVNQAQLDRIADIARDVYGYEVGQPIASSPVEDEKLLVKLDWYINDEHRLAYTYNYNDGGNLRQSDGGSTQYSFSDHYYNRSTKLESHVAQLFSDWTYDFSTEVRVGTTSVDNSQVNAGPGNFGEVQITTTNIAPGETDPSQATVYLGVDDSRQSNSLSYDSTFFNAMATYQLNDHTLSAGFEREDFDIFNMFVQHSIGEYRFSSIDDFEAGTPSAIYYGNAAGTLNPRDAAAEYSYAINTVYLQDEYYHYDWDVTFTFGLRYDWYTSSDLPTENANFTERYGYSNAQNFDGEGLLQPRFGFNWRALPELEVRGGIGLYSGGNPNVWVANGYQNDGITQVQLTDRTGQSLFDREISGNGNPIANAPADMVDEVANASPDSAVNTMDPNFNIPSEWKYALGATYTFDTGYVVNADLIYAQKKDSVIIYDASMEATGTLPDGRPLYEPRFGDEAREDLILGNATEDGTSLAFSSSLSKSYDWGLSWSLAYAYTQSEDANPMTSSVAYSNFVNYARSDMNNPGLATSNYEIPHRFTLRATYQHQFVNGYDTTFSLVGTHNKGRPYSYTFAGENFGDYGNNRQLLYVPTGIDDPNVVFGADFNTDAFFEFVQNSGLDKYAGGIAERNAFYSDWWTKVDLRVEQELPGFKETHRAKAFFTINNLTNLLNDDWGVLYQAGFPQATQVADVDLIGSAGNYQYQFNEFFAPAGQSREATPSLWEINIGVKYDF</sequence>
<organism evidence="7 8">
    <name type="scientific">Aliidiomarina soli</name>
    <dbReference type="NCBI Taxonomy" id="1928574"/>
    <lineage>
        <taxon>Bacteria</taxon>
        <taxon>Pseudomonadati</taxon>
        <taxon>Pseudomonadota</taxon>
        <taxon>Gammaproteobacteria</taxon>
        <taxon>Alteromonadales</taxon>
        <taxon>Idiomarinaceae</taxon>
        <taxon>Aliidiomarina</taxon>
    </lineage>
</organism>
<comment type="caution">
    <text evidence="7">The sequence shown here is derived from an EMBL/GenBank/DDBJ whole genome shotgun (WGS) entry which is preliminary data.</text>
</comment>
<dbReference type="EMBL" id="PIPO01000004">
    <property type="protein sequence ID" value="RUO32340.1"/>
    <property type="molecule type" value="Genomic_DNA"/>
</dbReference>
<keyword evidence="8" id="KW-1185">Reference proteome</keyword>
<keyword evidence="7" id="KW-0675">Receptor</keyword>
<accession>A0A432WEY6</accession>
<dbReference type="InterPro" id="IPR013784">
    <property type="entry name" value="Carb-bd-like_fold"/>
</dbReference>
<dbReference type="InterPro" id="IPR037066">
    <property type="entry name" value="Plug_dom_sf"/>
</dbReference>
<dbReference type="InterPro" id="IPR036942">
    <property type="entry name" value="Beta-barrel_TonB_sf"/>
</dbReference>
<gene>
    <name evidence="7" type="ORF">CWE14_09315</name>
</gene>
<keyword evidence="2" id="KW-0472">Membrane</keyword>
<feature type="domain" description="TonB-dependent receptor plug" evidence="5">
    <location>
        <begin position="140"/>
        <end position="238"/>
    </location>
</feature>
<dbReference type="Pfam" id="PF13620">
    <property type="entry name" value="CarboxypepD_reg"/>
    <property type="match status" value="1"/>
</dbReference>
<feature type="domain" description="TonB-dependent transporter Oar-like beta-barrel" evidence="6">
    <location>
        <begin position="246"/>
        <end position="991"/>
    </location>
</feature>
<reference evidence="7 8" key="1">
    <citation type="journal article" date="2011" name="Front. Microbiol.">
        <title>Genomic signatures of strain selection and enhancement in Bacillus atrophaeus var. globigii, a historical biowarfare simulant.</title>
        <authorList>
            <person name="Gibbons H.S."/>
            <person name="Broomall S.M."/>
            <person name="McNew L.A."/>
            <person name="Daligault H."/>
            <person name="Chapman C."/>
            <person name="Bruce D."/>
            <person name="Karavis M."/>
            <person name="Krepps M."/>
            <person name="McGregor P.A."/>
            <person name="Hong C."/>
            <person name="Park K.H."/>
            <person name="Akmal A."/>
            <person name="Feldman A."/>
            <person name="Lin J.S."/>
            <person name="Chang W.E."/>
            <person name="Higgs B.W."/>
            <person name="Demirev P."/>
            <person name="Lindquist J."/>
            <person name="Liem A."/>
            <person name="Fochler E."/>
            <person name="Read T.D."/>
            <person name="Tapia R."/>
            <person name="Johnson S."/>
            <person name="Bishop-Lilly K.A."/>
            <person name="Detter C."/>
            <person name="Han C."/>
            <person name="Sozhamannan S."/>
            <person name="Rosenzweig C.N."/>
            <person name="Skowronski E.W."/>
        </authorList>
    </citation>
    <scope>NUCLEOTIDE SEQUENCE [LARGE SCALE GENOMIC DNA]</scope>
    <source>
        <strain evidence="7 8">Y4G10-17</strain>
    </source>
</reference>
<evidence type="ECO:0000256" key="1">
    <source>
        <dbReference type="ARBA" id="ARBA00004442"/>
    </source>
</evidence>
<dbReference type="Pfam" id="PF25183">
    <property type="entry name" value="OMP_b-brl_4"/>
    <property type="match status" value="1"/>
</dbReference>
<keyword evidence="4" id="KW-0732">Signal</keyword>
<dbReference type="RefSeq" id="WP_126799129.1">
    <property type="nucleotide sequence ID" value="NZ_PIPO01000004.1"/>
</dbReference>
<dbReference type="SUPFAM" id="SSF56935">
    <property type="entry name" value="Porins"/>
    <property type="match status" value="1"/>
</dbReference>
<proteinExistence type="predicted"/>
<feature type="signal peptide" evidence="4">
    <location>
        <begin position="1"/>
        <end position="27"/>
    </location>
</feature>
<protein>
    <submittedName>
        <fullName evidence="7">TonB-dependent receptor</fullName>
    </submittedName>
</protein>
<feature type="chain" id="PRO_5019065922" evidence="4">
    <location>
        <begin position="28"/>
        <end position="1054"/>
    </location>
</feature>
<evidence type="ECO:0000256" key="4">
    <source>
        <dbReference type="SAM" id="SignalP"/>
    </source>
</evidence>
<evidence type="ECO:0000313" key="8">
    <source>
        <dbReference type="Proteomes" id="UP000287823"/>
    </source>
</evidence>
<dbReference type="SUPFAM" id="SSF49452">
    <property type="entry name" value="Starch-binding domain-like"/>
    <property type="match status" value="1"/>
</dbReference>
<evidence type="ECO:0000256" key="2">
    <source>
        <dbReference type="ARBA" id="ARBA00023136"/>
    </source>
</evidence>